<dbReference type="Proteomes" id="UP000193067">
    <property type="component" value="Unassembled WGS sequence"/>
</dbReference>
<sequence length="81" mass="9347">MRSLQKLSPSRRLHRESKWVRSLCAPDVLFPSHRKRESERFCRIGPTTPCSFSWLFEPKRSTAVRVINASLATSIFALTTI</sequence>
<organism evidence="1 2">
    <name type="scientific">Trametes coccinea (strain BRFM310)</name>
    <name type="common">Pycnoporus coccineus</name>
    <dbReference type="NCBI Taxonomy" id="1353009"/>
    <lineage>
        <taxon>Eukaryota</taxon>
        <taxon>Fungi</taxon>
        <taxon>Dikarya</taxon>
        <taxon>Basidiomycota</taxon>
        <taxon>Agaricomycotina</taxon>
        <taxon>Agaricomycetes</taxon>
        <taxon>Polyporales</taxon>
        <taxon>Polyporaceae</taxon>
        <taxon>Trametes</taxon>
    </lineage>
</organism>
<dbReference type="AlphaFoldDB" id="A0A1Y2J3H1"/>
<accession>A0A1Y2J3H1</accession>
<protein>
    <submittedName>
        <fullName evidence="1">Uncharacterized protein</fullName>
    </submittedName>
</protein>
<reference evidence="1 2" key="1">
    <citation type="journal article" date="2015" name="Biotechnol. Biofuels">
        <title>Enhanced degradation of softwood versus hardwood by the white-rot fungus Pycnoporus coccineus.</title>
        <authorList>
            <person name="Couturier M."/>
            <person name="Navarro D."/>
            <person name="Chevret D."/>
            <person name="Henrissat B."/>
            <person name="Piumi F."/>
            <person name="Ruiz-Duenas F.J."/>
            <person name="Martinez A.T."/>
            <person name="Grigoriev I.V."/>
            <person name="Riley R."/>
            <person name="Lipzen A."/>
            <person name="Berrin J.G."/>
            <person name="Master E.R."/>
            <person name="Rosso M.N."/>
        </authorList>
    </citation>
    <scope>NUCLEOTIDE SEQUENCE [LARGE SCALE GENOMIC DNA]</scope>
    <source>
        <strain evidence="1 2">BRFM310</strain>
    </source>
</reference>
<dbReference type="EMBL" id="KZ084087">
    <property type="protein sequence ID" value="OSD07926.1"/>
    <property type="molecule type" value="Genomic_DNA"/>
</dbReference>
<gene>
    <name evidence="1" type="ORF">PYCCODRAFT_367048</name>
</gene>
<proteinExistence type="predicted"/>
<evidence type="ECO:0000313" key="1">
    <source>
        <dbReference type="EMBL" id="OSD07926.1"/>
    </source>
</evidence>
<evidence type="ECO:0000313" key="2">
    <source>
        <dbReference type="Proteomes" id="UP000193067"/>
    </source>
</evidence>
<name>A0A1Y2J3H1_TRAC3</name>
<keyword evidence="2" id="KW-1185">Reference proteome</keyword>